<accession>A0A0F6W4D0</accession>
<sequence length="53" mass="5876">MTLHAILPPALRYPTPVARQHNTFTENSMQGVPGLRACSARHRKRALRAPDAV</sequence>
<organism evidence="1 2">
    <name type="scientific">Sandaracinus amylolyticus</name>
    <dbReference type="NCBI Taxonomy" id="927083"/>
    <lineage>
        <taxon>Bacteria</taxon>
        <taxon>Pseudomonadati</taxon>
        <taxon>Myxococcota</taxon>
        <taxon>Polyangia</taxon>
        <taxon>Polyangiales</taxon>
        <taxon>Sandaracinaceae</taxon>
        <taxon>Sandaracinus</taxon>
    </lineage>
</organism>
<dbReference type="KEGG" id="samy:DB32_004126"/>
<dbReference type="AlphaFoldDB" id="A0A0F6W4D0"/>
<evidence type="ECO:0000313" key="1">
    <source>
        <dbReference type="EMBL" id="AKF06977.1"/>
    </source>
</evidence>
<evidence type="ECO:0000313" key="2">
    <source>
        <dbReference type="Proteomes" id="UP000034883"/>
    </source>
</evidence>
<gene>
    <name evidence="1" type="ORF">DB32_004126</name>
</gene>
<protein>
    <submittedName>
        <fullName evidence="1">Uncharacterized protein</fullName>
    </submittedName>
</protein>
<keyword evidence="2" id="KW-1185">Reference proteome</keyword>
<dbReference type="EMBL" id="CP011125">
    <property type="protein sequence ID" value="AKF06977.1"/>
    <property type="molecule type" value="Genomic_DNA"/>
</dbReference>
<reference evidence="1 2" key="1">
    <citation type="submission" date="2015-03" db="EMBL/GenBank/DDBJ databases">
        <title>Genome assembly of Sandaracinus amylolyticus DSM 53668.</title>
        <authorList>
            <person name="Sharma G."/>
            <person name="Subramanian S."/>
        </authorList>
    </citation>
    <scope>NUCLEOTIDE SEQUENCE [LARGE SCALE GENOMIC DNA]</scope>
    <source>
        <strain evidence="1 2">DSM 53668</strain>
    </source>
</reference>
<dbReference type="Proteomes" id="UP000034883">
    <property type="component" value="Chromosome"/>
</dbReference>
<proteinExistence type="predicted"/>
<name>A0A0F6W4D0_9BACT</name>